<dbReference type="PROSITE" id="PS50160">
    <property type="entry name" value="DNA_LIGASE_A3"/>
    <property type="match status" value="1"/>
</dbReference>
<protein>
    <recommendedName>
        <fullName evidence="1">DNA ligase (ATP)</fullName>
        <ecNumber evidence="1">6.5.1.1</ecNumber>
    </recommendedName>
</protein>
<keyword evidence="9" id="KW-0460">Magnesium</keyword>
<evidence type="ECO:0000313" key="16">
    <source>
        <dbReference type="Proteomes" id="UP000515240"/>
    </source>
</evidence>
<dbReference type="InterPro" id="IPR026333">
    <property type="entry name" value="ATP_dep_DNA_lig_pp_1105_fam"/>
</dbReference>
<evidence type="ECO:0000256" key="4">
    <source>
        <dbReference type="ARBA" id="ARBA00022705"/>
    </source>
</evidence>
<evidence type="ECO:0000256" key="8">
    <source>
        <dbReference type="ARBA" id="ARBA00022840"/>
    </source>
</evidence>
<dbReference type="AlphaFoldDB" id="A0A7G5ELA4"/>
<evidence type="ECO:0000256" key="5">
    <source>
        <dbReference type="ARBA" id="ARBA00022723"/>
    </source>
</evidence>
<dbReference type="InterPro" id="IPR012309">
    <property type="entry name" value="DNA_ligase_ATP-dep_C"/>
</dbReference>
<keyword evidence="4" id="KW-0235">DNA replication</keyword>
<dbReference type="Gene3D" id="3.30.470.30">
    <property type="entry name" value="DNA ligase/mRNA capping enzyme"/>
    <property type="match status" value="1"/>
</dbReference>
<sequence>MNRFVALYQLLDEASGTRDRELALQQYFAGATAAEATWAVYVLSGGKVNTGKNRLATTTELRTWVSELTALPLWLVEESYRQVGDLAETLSLLVAAWQKQGINHPELAGSAGTAVAPDADAPWHASLLGATFKTPDNDSRLDEWTEQFLLPLVAADAEQRKRAIQQAWQQLDTPSRLVFNKLLTGSLRAGVNKRSLQNSLAPLVGISAADMAHRMVGEWLPSAQAYETLMDPETSAQLLDKPYPFYLASPLPQEPEALGDPKDWLAEWKWDGIRVQLVRRQGHAPYLWSRGEERLDGRFPELEAAAALLPRDMVLDGELLAWDYEQNKPLCFVALQSRIQKRKPSAKLMQTVPARILFYDLLECDGEDLRAQPLEQRRVKLERIIHHAALPALGISPQLPFDSWDALPPLRNSAAERNAEGLMLKALASPYKEGRRRGDWWKWKVDPFSIDAVLIYAQSGSGRRSTLHTDYTFAVWSGDALVPVAKAYSGLTDVEILRLDKWIRSHTVERFGPVRSVTPSLVFEIAFEGVNRSTRHKSGVAVRFPRILRWREDKTAQDADQLSALLELADG</sequence>
<evidence type="ECO:0000313" key="15">
    <source>
        <dbReference type="EMBL" id="QMV74779.1"/>
    </source>
</evidence>
<dbReference type="Pfam" id="PF04675">
    <property type="entry name" value="DNA_ligase_A_N"/>
    <property type="match status" value="1"/>
</dbReference>
<dbReference type="Proteomes" id="UP000515240">
    <property type="component" value="Chromosome"/>
</dbReference>
<dbReference type="NCBIfam" id="NF006701">
    <property type="entry name" value="PRK09247.1"/>
    <property type="match status" value="1"/>
</dbReference>
<name>A0A7G5ELA4_9BURK</name>
<evidence type="ECO:0000256" key="9">
    <source>
        <dbReference type="ARBA" id="ARBA00022842"/>
    </source>
</evidence>
<proteinExistence type="predicted"/>
<evidence type="ECO:0000259" key="14">
    <source>
        <dbReference type="PROSITE" id="PS50160"/>
    </source>
</evidence>
<dbReference type="GO" id="GO:0003910">
    <property type="term" value="F:DNA ligase (ATP) activity"/>
    <property type="evidence" value="ECO:0007669"/>
    <property type="project" value="UniProtKB-EC"/>
</dbReference>
<keyword evidence="7" id="KW-0227">DNA damage</keyword>
<gene>
    <name evidence="15" type="ORF">HS961_19120</name>
</gene>
<dbReference type="PROSITE" id="PS00697">
    <property type="entry name" value="DNA_LIGASE_A1"/>
    <property type="match status" value="1"/>
</dbReference>
<evidence type="ECO:0000256" key="12">
    <source>
        <dbReference type="ARBA" id="ARBA00023306"/>
    </source>
</evidence>
<dbReference type="PANTHER" id="PTHR45674:SF13">
    <property type="entry name" value="DNA LIGASE-RELATED"/>
    <property type="match status" value="1"/>
</dbReference>
<evidence type="ECO:0000256" key="6">
    <source>
        <dbReference type="ARBA" id="ARBA00022741"/>
    </source>
</evidence>
<dbReference type="InterPro" id="IPR012310">
    <property type="entry name" value="DNA_ligase_ATP-dep_cent"/>
</dbReference>
<evidence type="ECO:0000256" key="13">
    <source>
        <dbReference type="ARBA" id="ARBA00034003"/>
    </source>
</evidence>
<evidence type="ECO:0000256" key="10">
    <source>
        <dbReference type="ARBA" id="ARBA00023172"/>
    </source>
</evidence>
<dbReference type="CDD" id="cd07897">
    <property type="entry name" value="Adenylation_DNA_ligase_Bac1"/>
    <property type="match status" value="1"/>
</dbReference>
<dbReference type="InterPro" id="IPR050191">
    <property type="entry name" value="ATP-dep_DNA_ligase"/>
</dbReference>
<dbReference type="GO" id="GO:0006310">
    <property type="term" value="P:DNA recombination"/>
    <property type="evidence" value="ECO:0007669"/>
    <property type="project" value="UniProtKB-KW"/>
</dbReference>
<dbReference type="InterPro" id="IPR012340">
    <property type="entry name" value="NA-bd_OB-fold"/>
</dbReference>
<feature type="domain" description="ATP-dependent DNA ligase family profile" evidence="14">
    <location>
        <begin position="347"/>
        <end position="477"/>
    </location>
</feature>
<keyword evidence="12" id="KW-0131">Cell cycle</keyword>
<comment type="catalytic activity">
    <reaction evidence="13">
        <text>ATP + (deoxyribonucleotide)n-3'-hydroxyl + 5'-phospho-(deoxyribonucleotide)m = (deoxyribonucleotide)n+m + AMP + diphosphate.</text>
        <dbReference type="EC" id="6.5.1.1"/>
    </reaction>
</comment>
<accession>A0A7G5ELA4</accession>
<dbReference type="Pfam" id="PF01068">
    <property type="entry name" value="DNA_ligase_A_M"/>
    <property type="match status" value="1"/>
</dbReference>
<dbReference type="GO" id="GO:0006281">
    <property type="term" value="P:DNA repair"/>
    <property type="evidence" value="ECO:0007669"/>
    <property type="project" value="UniProtKB-KW"/>
</dbReference>
<dbReference type="Gene3D" id="2.40.50.140">
    <property type="entry name" value="Nucleic acid-binding proteins"/>
    <property type="match status" value="1"/>
</dbReference>
<dbReference type="InterPro" id="IPR016059">
    <property type="entry name" value="DNA_ligase_ATP-dep_CS"/>
</dbReference>
<dbReference type="SUPFAM" id="SSF50249">
    <property type="entry name" value="Nucleic acid-binding proteins"/>
    <property type="match status" value="1"/>
</dbReference>
<dbReference type="NCBIfam" id="TIGR04120">
    <property type="entry name" value="DNA_lig_bact"/>
    <property type="match status" value="1"/>
</dbReference>
<keyword evidence="3" id="KW-0132">Cell division</keyword>
<dbReference type="InterPro" id="IPR012308">
    <property type="entry name" value="DNA_ligase_ATP-dep_N"/>
</dbReference>
<evidence type="ECO:0000256" key="3">
    <source>
        <dbReference type="ARBA" id="ARBA00022618"/>
    </source>
</evidence>
<dbReference type="InterPro" id="IPR036599">
    <property type="entry name" value="DNA_ligase_N_sf"/>
</dbReference>
<keyword evidence="6" id="KW-0547">Nucleotide-binding</keyword>
<dbReference type="EC" id="6.5.1.1" evidence="1"/>
<dbReference type="EMBL" id="CP058554">
    <property type="protein sequence ID" value="QMV74779.1"/>
    <property type="molecule type" value="Genomic_DNA"/>
</dbReference>
<keyword evidence="2 15" id="KW-0436">Ligase</keyword>
<dbReference type="CDD" id="cd07972">
    <property type="entry name" value="OBF_DNA_ligase_Arch_LigB"/>
    <property type="match status" value="1"/>
</dbReference>
<dbReference type="GO" id="GO:0005524">
    <property type="term" value="F:ATP binding"/>
    <property type="evidence" value="ECO:0007669"/>
    <property type="project" value="UniProtKB-KW"/>
</dbReference>
<dbReference type="GO" id="GO:0051301">
    <property type="term" value="P:cell division"/>
    <property type="evidence" value="ECO:0007669"/>
    <property type="project" value="UniProtKB-KW"/>
</dbReference>
<keyword evidence="5" id="KW-0479">Metal-binding</keyword>
<dbReference type="RefSeq" id="WP_182324711.1">
    <property type="nucleotide sequence ID" value="NZ_CP058554.1"/>
</dbReference>
<organism evidence="15 16">
    <name type="scientific">Comamonas piscis</name>
    <dbReference type="NCBI Taxonomy" id="1562974"/>
    <lineage>
        <taxon>Bacteria</taxon>
        <taxon>Pseudomonadati</taxon>
        <taxon>Pseudomonadota</taxon>
        <taxon>Betaproteobacteria</taxon>
        <taxon>Burkholderiales</taxon>
        <taxon>Comamonadaceae</taxon>
        <taxon>Comamonas</taxon>
    </lineage>
</organism>
<keyword evidence="11" id="KW-0234">DNA repair</keyword>
<keyword evidence="16" id="KW-1185">Reference proteome</keyword>
<dbReference type="KEGG" id="cpis:HS961_19120"/>
<evidence type="ECO:0000256" key="7">
    <source>
        <dbReference type="ARBA" id="ARBA00022763"/>
    </source>
</evidence>
<dbReference type="Pfam" id="PF04679">
    <property type="entry name" value="DNA_ligase_A_C"/>
    <property type="match status" value="1"/>
</dbReference>
<dbReference type="PANTHER" id="PTHR45674">
    <property type="entry name" value="DNA LIGASE 1/3 FAMILY MEMBER"/>
    <property type="match status" value="1"/>
</dbReference>
<dbReference type="Gene3D" id="1.10.3260.10">
    <property type="entry name" value="DNA ligase, ATP-dependent, N-terminal domain"/>
    <property type="match status" value="1"/>
</dbReference>
<dbReference type="GO" id="GO:0046872">
    <property type="term" value="F:metal ion binding"/>
    <property type="evidence" value="ECO:0007669"/>
    <property type="project" value="UniProtKB-KW"/>
</dbReference>
<dbReference type="GO" id="GO:0003677">
    <property type="term" value="F:DNA binding"/>
    <property type="evidence" value="ECO:0007669"/>
    <property type="project" value="InterPro"/>
</dbReference>
<evidence type="ECO:0000256" key="1">
    <source>
        <dbReference type="ARBA" id="ARBA00012727"/>
    </source>
</evidence>
<dbReference type="GO" id="GO:0006260">
    <property type="term" value="P:DNA replication"/>
    <property type="evidence" value="ECO:0007669"/>
    <property type="project" value="UniProtKB-KW"/>
</dbReference>
<dbReference type="SUPFAM" id="SSF56091">
    <property type="entry name" value="DNA ligase/mRNA capping enzyme, catalytic domain"/>
    <property type="match status" value="1"/>
</dbReference>
<evidence type="ECO:0000256" key="2">
    <source>
        <dbReference type="ARBA" id="ARBA00022598"/>
    </source>
</evidence>
<keyword evidence="8" id="KW-0067">ATP-binding</keyword>
<keyword evidence="10" id="KW-0233">DNA recombination</keyword>
<reference evidence="15 16" key="1">
    <citation type="journal article" date="2020" name="G3 (Bethesda)">
        <title>CeMbio - The Caenorhabditis elegans Microbiome Resource.</title>
        <authorList>
            <person name="Dirksen P."/>
            <person name="Assie A."/>
            <person name="Zimmermann J."/>
            <person name="Zhang F."/>
            <person name="Tietje A.M."/>
            <person name="Marsh S.A."/>
            <person name="Felix M.A."/>
            <person name="Shapira M."/>
            <person name="Kaleta C."/>
            <person name="Schulenburg H."/>
            <person name="Samuel B."/>
        </authorList>
    </citation>
    <scope>NUCLEOTIDE SEQUENCE [LARGE SCALE GENOMIC DNA]</scope>
    <source>
        <strain evidence="15 16">BIGb0172</strain>
    </source>
</reference>
<evidence type="ECO:0000256" key="11">
    <source>
        <dbReference type="ARBA" id="ARBA00023204"/>
    </source>
</evidence>